<dbReference type="InterPro" id="IPR014347">
    <property type="entry name" value="Tautomerase/MIF_sf"/>
</dbReference>
<comment type="caution">
    <text evidence="1">The sequence shown here is derived from an EMBL/GenBank/DDBJ whole genome shotgun (WGS) entry which is preliminary data.</text>
</comment>
<organism evidence="1 2">
    <name type="scientific">Stagnimonas aquatica</name>
    <dbReference type="NCBI Taxonomy" id="2689987"/>
    <lineage>
        <taxon>Bacteria</taxon>
        <taxon>Pseudomonadati</taxon>
        <taxon>Pseudomonadota</taxon>
        <taxon>Gammaproteobacteria</taxon>
        <taxon>Nevskiales</taxon>
        <taxon>Nevskiaceae</taxon>
        <taxon>Stagnimonas</taxon>
    </lineage>
</organism>
<dbReference type="InterPro" id="IPR037479">
    <property type="entry name" value="Tauto_MSAD"/>
</dbReference>
<dbReference type="SUPFAM" id="SSF55331">
    <property type="entry name" value="Tautomerase/MIF"/>
    <property type="match status" value="1"/>
</dbReference>
<dbReference type="Gene3D" id="3.30.429.10">
    <property type="entry name" value="Macrophage Migration Inhibitory Factor"/>
    <property type="match status" value="1"/>
</dbReference>
<evidence type="ECO:0000313" key="1">
    <source>
        <dbReference type="EMBL" id="ROH91839.1"/>
    </source>
</evidence>
<dbReference type="Proteomes" id="UP000282106">
    <property type="component" value="Unassembled WGS sequence"/>
</dbReference>
<dbReference type="AlphaFoldDB" id="A0A3N0VGE5"/>
<accession>A0A3N0VGE5</accession>
<dbReference type="PANTHER" id="PTHR38460">
    <property type="entry name" value="TAUTOMERASE YOLI-RELATED"/>
    <property type="match status" value="1"/>
</dbReference>
<name>A0A3N0VGE5_9GAMM</name>
<dbReference type="RefSeq" id="WP_123210883.1">
    <property type="nucleotide sequence ID" value="NZ_RJVO01000002.1"/>
</dbReference>
<proteinExistence type="predicted"/>
<reference evidence="1 2" key="1">
    <citation type="submission" date="2018-10" db="EMBL/GenBank/DDBJ databases">
        <authorList>
            <person name="Chen W.-M."/>
        </authorList>
    </citation>
    <scope>NUCLEOTIDE SEQUENCE [LARGE SCALE GENOMIC DNA]</scope>
    <source>
        <strain evidence="1 2">THS-13</strain>
    </source>
</reference>
<dbReference type="EMBL" id="RJVO01000002">
    <property type="protein sequence ID" value="ROH91839.1"/>
    <property type="molecule type" value="Genomic_DNA"/>
</dbReference>
<dbReference type="InParanoid" id="A0A3N0VGE5"/>
<keyword evidence="2" id="KW-1185">Reference proteome</keyword>
<sequence length="131" mass="14522">MPATLIEVRRVYSPEEELALIDAVHAALVSAFRIPETDKTVRLLVHAPQRMACSPKLKQPERFTLVSIDAFAGRSLDAKRALYQAIVAGLEPLGIPRDHLKVLLRELPQENWGIRGGQAACDVDLGFRVEV</sequence>
<protein>
    <submittedName>
        <fullName evidence="1">Tautomerase family protein</fullName>
    </submittedName>
</protein>
<dbReference type="Pfam" id="PF14552">
    <property type="entry name" value="Tautomerase_2"/>
    <property type="match status" value="1"/>
</dbReference>
<evidence type="ECO:0000313" key="2">
    <source>
        <dbReference type="Proteomes" id="UP000282106"/>
    </source>
</evidence>
<gene>
    <name evidence="1" type="ORF">ED208_05530</name>
</gene>
<dbReference type="PANTHER" id="PTHR38460:SF1">
    <property type="entry name" value="TAUTOMERASE YOLI-RELATED"/>
    <property type="match status" value="1"/>
</dbReference>